<feature type="region of interest" description="Disordered" evidence="1">
    <location>
        <begin position="26"/>
        <end position="53"/>
    </location>
</feature>
<sequence>MCLDVWLRTVSPPKCFPFHNDKSLRQWGRTSSGEANNRWSRDRWKVKGPTEEEARADERWRSNFSSGQRKLEGCNRTSKRCFESGKKVIKIGGNPMHGINNHGAILNIDGVKQKDISKAADDSSSLEMEVVKKPDVSEDHDEANVNETRPGSVHAMDMGSKPMEKIMELDTRDTEGTECESSILQSGVIDKVEKSVTENSVSLGSMNMELSVG</sequence>
<evidence type="ECO:0000256" key="1">
    <source>
        <dbReference type="SAM" id="MobiDB-lite"/>
    </source>
</evidence>
<dbReference type="EMBL" id="JAUESC010000388">
    <property type="protein sequence ID" value="KAK0571721.1"/>
    <property type="molecule type" value="Genomic_DNA"/>
</dbReference>
<evidence type="ECO:0000313" key="3">
    <source>
        <dbReference type="Proteomes" id="UP001168877"/>
    </source>
</evidence>
<organism evidence="2 3">
    <name type="scientific">Acer saccharum</name>
    <name type="common">Sugar maple</name>
    <dbReference type="NCBI Taxonomy" id="4024"/>
    <lineage>
        <taxon>Eukaryota</taxon>
        <taxon>Viridiplantae</taxon>
        <taxon>Streptophyta</taxon>
        <taxon>Embryophyta</taxon>
        <taxon>Tracheophyta</taxon>
        <taxon>Spermatophyta</taxon>
        <taxon>Magnoliopsida</taxon>
        <taxon>eudicotyledons</taxon>
        <taxon>Gunneridae</taxon>
        <taxon>Pentapetalae</taxon>
        <taxon>rosids</taxon>
        <taxon>malvids</taxon>
        <taxon>Sapindales</taxon>
        <taxon>Sapindaceae</taxon>
        <taxon>Hippocastanoideae</taxon>
        <taxon>Acereae</taxon>
        <taxon>Acer</taxon>
    </lineage>
</organism>
<gene>
    <name evidence="2" type="ORF">LWI29_020510</name>
</gene>
<evidence type="ECO:0000313" key="2">
    <source>
        <dbReference type="EMBL" id="KAK0571721.1"/>
    </source>
</evidence>
<dbReference type="AlphaFoldDB" id="A0AA39V8X0"/>
<reference evidence="2" key="2">
    <citation type="submission" date="2023-06" db="EMBL/GenBank/DDBJ databases">
        <authorList>
            <person name="Swenson N.G."/>
            <person name="Wegrzyn J.L."/>
            <person name="Mcevoy S.L."/>
        </authorList>
    </citation>
    <scope>NUCLEOTIDE SEQUENCE</scope>
    <source>
        <strain evidence="2">NS2018</strain>
        <tissue evidence="2">Leaf</tissue>
    </source>
</reference>
<dbReference type="Proteomes" id="UP001168877">
    <property type="component" value="Unassembled WGS sequence"/>
</dbReference>
<protein>
    <submittedName>
        <fullName evidence="2">Uncharacterized protein</fullName>
    </submittedName>
</protein>
<proteinExistence type="predicted"/>
<name>A0AA39V8X0_ACESA</name>
<accession>A0AA39V8X0</accession>
<feature type="compositionally biased region" description="Polar residues" evidence="1">
    <location>
        <begin position="28"/>
        <end position="38"/>
    </location>
</feature>
<comment type="caution">
    <text evidence="2">The sequence shown here is derived from an EMBL/GenBank/DDBJ whole genome shotgun (WGS) entry which is preliminary data.</text>
</comment>
<reference evidence="2" key="1">
    <citation type="journal article" date="2022" name="Plant J.">
        <title>Strategies of tolerance reflected in two North American maple genomes.</title>
        <authorList>
            <person name="McEvoy S.L."/>
            <person name="Sezen U.U."/>
            <person name="Trouern-Trend A."/>
            <person name="McMahon S.M."/>
            <person name="Schaberg P.G."/>
            <person name="Yang J."/>
            <person name="Wegrzyn J.L."/>
            <person name="Swenson N.G."/>
        </authorList>
    </citation>
    <scope>NUCLEOTIDE SEQUENCE</scope>
    <source>
        <strain evidence="2">NS2018</strain>
    </source>
</reference>
<feature type="compositionally biased region" description="Basic and acidic residues" evidence="1">
    <location>
        <begin position="39"/>
        <end position="53"/>
    </location>
</feature>
<keyword evidence="3" id="KW-1185">Reference proteome</keyword>